<evidence type="ECO:0000313" key="2">
    <source>
        <dbReference type="Proteomes" id="UP000789396"/>
    </source>
</evidence>
<gene>
    <name evidence="1" type="ORF">RFULGI_LOCUS11606</name>
</gene>
<dbReference type="EMBL" id="CAJVPZ010025681">
    <property type="protein sequence ID" value="CAG8723264.1"/>
    <property type="molecule type" value="Genomic_DNA"/>
</dbReference>
<dbReference type="OrthoDB" id="100006at2759"/>
<organism evidence="1 2">
    <name type="scientific">Racocetra fulgida</name>
    <dbReference type="NCBI Taxonomy" id="60492"/>
    <lineage>
        <taxon>Eukaryota</taxon>
        <taxon>Fungi</taxon>
        <taxon>Fungi incertae sedis</taxon>
        <taxon>Mucoromycota</taxon>
        <taxon>Glomeromycotina</taxon>
        <taxon>Glomeromycetes</taxon>
        <taxon>Diversisporales</taxon>
        <taxon>Gigasporaceae</taxon>
        <taxon>Racocetra</taxon>
    </lineage>
</organism>
<keyword evidence="2" id="KW-1185">Reference proteome</keyword>
<accession>A0A9N9I635</accession>
<dbReference type="AlphaFoldDB" id="A0A9N9I635"/>
<evidence type="ECO:0000313" key="1">
    <source>
        <dbReference type="EMBL" id="CAG8723264.1"/>
    </source>
</evidence>
<name>A0A9N9I635_9GLOM</name>
<reference evidence="1" key="1">
    <citation type="submission" date="2021-06" db="EMBL/GenBank/DDBJ databases">
        <authorList>
            <person name="Kallberg Y."/>
            <person name="Tangrot J."/>
            <person name="Rosling A."/>
        </authorList>
    </citation>
    <scope>NUCLEOTIDE SEQUENCE</scope>
    <source>
        <strain evidence="1">IN212</strain>
    </source>
</reference>
<sequence length="93" mass="9938">SIIYGITRNVVSVKSVPSIVPKFPSITRIRSKLGMPLNGASSFPAKTDLNSFISVTKTQEVRISIVGTSAGSNSTVLNNSDLDEIDLDDSKIQ</sequence>
<dbReference type="Proteomes" id="UP000789396">
    <property type="component" value="Unassembled WGS sequence"/>
</dbReference>
<protein>
    <submittedName>
        <fullName evidence="1">18391_t:CDS:1</fullName>
    </submittedName>
</protein>
<comment type="caution">
    <text evidence="1">The sequence shown here is derived from an EMBL/GenBank/DDBJ whole genome shotgun (WGS) entry which is preliminary data.</text>
</comment>
<proteinExistence type="predicted"/>
<feature type="non-terminal residue" evidence="1">
    <location>
        <position position="1"/>
    </location>
</feature>